<name>A0ABQ2GXR4_9PSED</name>
<proteinExistence type="inferred from homology"/>
<evidence type="ECO:0000313" key="8">
    <source>
        <dbReference type="EMBL" id="GGM16203.1"/>
    </source>
</evidence>
<feature type="transmembrane region" description="Helical" evidence="7">
    <location>
        <begin position="110"/>
        <end position="129"/>
    </location>
</feature>
<keyword evidence="9" id="KW-1185">Reference proteome</keyword>
<feature type="transmembrane region" description="Helical" evidence="7">
    <location>
        <begin position="50"/>
        <end position="70"/>
    </location>
</feature>
<accession>A0ABQ2GXR4</accession>
<gene>
    <name evidence="8" type="ORF">GCM10009425_28850</name>
</gene>
<comment type="caution">
    <text evidence="8">The sequence shown here is derived from an EMBL/GenBank/DDBJ whole genome shotgun (WGS) entry which is preliminary data.</text>
</comment>
<keyword evidence="4 7" id="KW-0812">Transmembrane</keyword>
<dbReference type="EMBL" id="BMNW01000006">
    <property type="protein sequence ID" value="GGM16203.1"/>
    <property type="molecule type" value="Genomic_DNA"/>
</dbReference>
<evidence type="ECO:0000256" key="7">
    <source>
        <dbReference type="SAM" id="Phobius"/>
    </source>
</evidence>
<evidence type="ECO:0000256" key="4">
    <source>
        <dbReference type="ARBA" id="ARBA00022692"/>
    </source>
</evidence>
<feature type="transmembrane region" description="Helical" evidence="7">
    <location>
        <begin position="77"/>
        <end position="98"/>
    </location>
</feature>
<keyword evidence="5 7" id="KW-1133">Transmembrane helix</keyword>
<dbReference type="PANTHER" id="PTHR33452">
    <property type="entry name" value="OXIDOREDUCTASE CATD-RELATED"/>
    <property type="match status" value="1"/>
</dbReference>
<evidence type="ECO:0000256" key="2">
    <source>
        <dbReference type="ARBA" id="ARBA00006679"/>
    </source>
</evidence>
<keyword evidence="6 7" id="KW-0472">Membrane</keyword>
<organism evidence="8 9">
    <name type="scientific">Pseudomonas asuensis</name>
    <dbReference type="NCBI Taxonomy" id="1825787"/>
    <lineage>
        <taxon>Bacteria</taxon>
        <taxon>Pseudomonadati</taxon>
        <taxon>Pseudomonadota</taxon>
        <taxon>Gammaproteobacteria</taxon>
        <taxon>Pseudomonadales</taxon>
        <taxon>Pseudomonadaceae</taxon>
        <taxon>Pseudomonas</taxon>
    </lineage>
</organism>
<dbReference type="Proteomes" id="UP000616499">
    <property type="component" value="Unassembled WGS sequence"/>
</dbReference>
<keyword evidence="3" id="KW-1003">Cell membrane</keyword>
<evidence type="ECO:0000256" key="1">
    <source>
        <dbReference type="ARBA" id="ARBA00004651"/>
    </source>
</evidence>
<dbReference type="InterPro" id="IPR051907">
    <property type="entry name" value="DoxX-like_oxidoreductase"/>
</dbReference>
<reference evidence="9" key="1">
    <citation type="journal article" date="2019" name="Int. J. Syst. Evol. Microbiol.">
        <title>The Global Catalogue of Microorganisms (GCM) 10K type strain sequencing project: providing services to taxonomists for standard genome sequencing and annotation.</title>
        <authorList>
            <consortium name="The Broad Institute Genomics Platform"/>
            <consortium name="The Broad Institute Genome Sequencing Center for Infectious Disease"/>
            <person name="Wu L."/>
            <person name="Ma J."/>
        </authorList>
    </citation>
    <scope>NUCLEOTIDE SEQUENCE [LARGE SCALE GENOMIC DNA]</scope>
    <source>
        <strain evidence="9">JCM 13501</strain>
    </source>
</reference>
<comment type="subcellular location">
    <subcellularLocation>
        <location evidence="1">Cell membrane</location>
        <topology evidence="1">Multi-pass membrane protein</topology>
    </subcellularLocation>
</comment>
<evidence type="ECO:0000313" key="9">
    <source>
        <dbReference type="Proteomes" id="UP000616499"/>
    </source>
</evidence>
<evidence type="ECO:0000256" key="5">
    <source>
        <dbReference type="ARBA" id="ARBA00022989"/>
    </source>
</evidence>
<sequence>MIMTTLNASQAYTATVGRLLLGTLFLFSGIGKLAAPAATMGYIGSVGMPFPLLAYLGAIGVEVGLASLLLVGYKTRWVAAIMAGFTLMTAVVFHNNLADQNQLIHFLKNIAITGGLLQVVAFGSGAFSLDGALSKRRLALA</sequence>
<dbReference type="Pfam" id="PF07681">
    <property type="entry name" value="DoxX"/>
    <property type="match status" value="1"/>
</dbReference>
<dbReference type="InterPro" id="IPR032808">
    <property type="entry name" value="DoxX"/>
</dbReference>
<evidence type="ECO:0000256" key="6">
    <source>
        <dbReference type="ARBA" id="ARBA00023136"/>
    </source>
</evidence>
<evidence type="ECO:0000256" key="3">
    <source>
        <dbReference type="ARBA" id="ARBA00022475"/>
    </source>
</evidence>
<protein>
    <submittedName>
        <fullName evidence="8">LysR family transcriptional regulator</fullName>
    </submittedName>
</protein>
<comment type="similarity">
    <text evidence="2">Belongs to the DoxX family.</text>
</comment>
<dbReference type="PANTHER" id="PTHR33452:SF1">
    <property type="entry name" value="INNER MEMBRANE PROTEIN YPHA-RELATED"/>
    <property type="match status" value="1"/>
</dbReference>